<feature type="transmembrane region" description="Helical" evidence="1">
    <location>
        <begin position="37"/>
        <end position="56"/>
    </location>
</feature>
<name>A0A9D2QEB8_9CORY</name>
<keyword evidence="1" id="KW-1133">Transmembrane helix</keyword>
<dbReference type="AlphaFoldDB" id="A0A9D2QEB8"/>
<dbReference type="Proteomes" id="UP000823858">
    <property type="component" value="Unassembled WGS sequence"/>
</dbReference>
<evidence type="ECO:0000256" key="1">
    <source>
        <dbReference type="SAM" id="Phobius"/>
    </source>
</evidence>
<feature type="transmembrane region" description="Helical" evidence="1">
    <location>
        <begin position="12"/>
        <end position="31"/>
    </location>
</feature>
<proteinExistence type="predicted"/>
<organism evidence="2 3">
    <name type="scientific">Candidatus Corynebacterium faecigallinarum</name>
    <dbReference type="NCBI Taxonomy" id="2838528"/>
    <lineage>
        <taxon>Bacteria</taxon>
        <taxon>Bacillati</taxon>
        <taxon>Actinomycetota</taxon>
        <taxon>Actinomycetes</taxon>
        <taxon>Mycobacteriales</taxon>
        <taxon>Corynebacteriaceae</taxon>
        <taxon>Corynebacterium</taxon>
    </lineage>
</organism>
<sequence length="66" mass="6928">MGKKFEEFTGGMKIGVFAVAAAVILALYIATSGASEWVQAISVLIAAGIVILFIRITGAGRRQETN</sequence>
<reference evidence="2" key="2">
    <citation type="submission" date="2021-04" db="EMBL/GenBank/DDBJ databases">
        <authorList>
            <person name="Gilroy R."/>
        </authorList>
    </citation>
    <scope>NUCLEOTIDE SEQUENCE</scope>
    <source>
        <strain evidence="2">ChiHjej13B12-4958</strain>
    </source>
</reference>
<comment type="caution">
    <text evidence="2">The sequence shown here is derived from an EMBL/GenBank/DDBJ whole genome shotgun (WGS) entry which is preliminary data.</text>
</comment>
<keyword evidence="1" id="KW-0472">Membrane</keyword>
<accession>A0A9D2QEB8</accession>
<dbReference type="EMBL" id="DWVP01000011">
    <property type="protein sequence ID" value="HJC84891.1"/>
    <property type="molecule type" value="Genomic_DNA"/>
</dbReference>
<reference evidence="2" key="1">
    <citation type="journal article" date="2021" name="PeerJ">
        <title>Extensive microbial diversity within the chicken gut microbiome revealed by metagenomics and culture.</title>
        <authorList>
            <person name="Gilroy R."/>
            <person name="Ravi A."/>
            <person name="Getino M."/>
            <person name="Pursley I."/>
            <person name="Horton D.L."/>
            <person name="Alikhan N.F."/>
            <person name="Baker D."/>
            <person name="Gharbi K."/>
            <person name="Hall N."/>
            <person name="Watson M."/>
            <person name="Adriaenssens E.M."/>
            <person name="Foster-Nyarko E."/>
            <person name="Jarju S."/>
            <person name="Secka A."/>
            <person name="Antonio M."/>
            <person name="Oren A."/>
            <person name="Chaudhuri R.R."/>
            <person name="La Ragione R."/>
            <person name="Hildebrand F."/>
            <person name="Pallen M.J."/>
        </authorList>
    </citation>
    <scope>NUCLEOTIDE SEQUENCE</scope>
    <source>
        <strain evidence="2">ChiHjej13B12-4958</strain>
    </source>
</reference>
<evidence type="ECO:0000313" key="2">
    <source>
        <dbReference type="EMBL" id="HJC84891.1"/>
    </source>
</evidence>
<protein>
    <submittedName>
        <fullName evidence="2">Uncharacterized protein</fullName>
    </submittedName>
</protein>
<keyword evidence="1" id="KW-0812">Transmembrane</keyword>
<evidence type="ECO:0000313" key="3">
    <source>
        <dbReference type="Proteomes" id="UP000823858"/>
    </source>
</evidence>
<gene>
    <name evidence="2" type="ORF">H9751_04990</name>
</gene>